<name>A0A2S6NEX4_RHOGL</name>
<evidence type="ECO:0000313" key="3">
    <source>
        <dbReference type="Proteomes" id="UP000239724"/>
    </source>
</evidence>
<evidence type="ECO:0000259" key="1">
    <source>
        <dbReference type="Pfam" id="PF18765"/>
    </source>
</evidence>
<dbReference type="Gene3D" id="3.30.460.10">
    <property type="entry name" value="Beta Polymerase, domain 2"/>
    <property type="match status" value="1"/>
</dbReference>
<dbReference type="EMBL" id="NHRY01000152">
    <property type="protein sequence ID" value="PPQ33195.1"/>
    <property type="molecule type" value="Genomic_DNA"/>
</dbReference>
<reference evidence="2 3" key="1">
    <citation type="journal article" date="2018" name="Arch. Microbiol.">
        <title>New insights into the metabolic potential of the phototrophic purple bacterium Rhodopila globiformis DSM 161(T) from its draft genome sequence and evidence for a vanadium-dependent nitrogenase.</title>
        <authorList>
            <person name="Imhoff J.F."/>
            <person name="Rahn T."/>
            <person name="Kunzel S."/>
            <person name="Neulinger S.C."/>
        </authorList>
    </citation>
    <scope>NUCLEOTIDE SEQUENCE [LARGE SCALE GENOMIC DNA]</scope>
    <source>
        <strain evidence="2 3">DSM 161</strain>
    </source>
</reference>
<dbReference type="PANTHER" id="PTHR43449:SF3">
    <property type="entry name" value="POLYMERASE NUCLEOTIDYL TRANSFERASE DOMAIN-CONTAINING PROTEIN"/>
    <property type="match status" value="1"/>
</dbReference>
<protein>
    <recommendedName>
        <fullName evidence="1">Polymerase beta nucleotidyltransferase domain-containing protein</fullName>
    </recommendedName>
</protein>
<feature type="domain" description="Polymerase beta nucleotidyltransferase" evidence="1">
    <location>
        <begin position="24"/>
        <end position="52"/>
    </location>
</feature>
<dbReference type="OrthoDB" id="559450at2"/>
<gene>
    <name evidence="2" type="ORF">CCS01_14865</name>
</gene>
<dbReference type="PANTHER" id="PTHR43449">
    <property type="entry name" value="NUCLEOTIDYLTRANSFERASE"/>
    <property type="match status" value="1"/>
</dbReference>
<sequence>MGSSAELLQRFRRDAERLYPVRLDRAILFGSRARGDAREDSDWDIALFIADFDRGRESRPLNFLCADYRLRGLKVSAIGLPTNRHGVDPGLLKHIDHDGVSL</sequence>
<dbReference type="AlphaFoldDB" id="A0A2S6NEX4"/>
<dbReference type="Pfam" id="PF18765">
    <property type="entry name" value="Polbeta"/>
    <property type="match status" value="1"/>
</dbReference>
<comment type="caution">
    <text evidence="2">The sequence shown here is derived from an EMBL/GenBank/DDBJ whole genome shotgun (WGS) entry which is preliminary data.</text>
</comment>
<accession>A0A2S6NEX4</accession>
<dbReference type="CDD" id="cd05403">
    <property type="entry name" value="NT_KNTase_like"/>
    <property type="match status" value="1"/>
</dbReference>
<dbReference type="Proteomes" id="UP000239724">
    <property type="component" value="Unassembled WGS sequence"/>
</dbReference>
<dbReference type="InterPro" id="IPR041633">
    <property type="entry name" value="Polbeta"/>
</dbReference>
<organism evidence="2 3">
    <name type="scientific">Rhodopila globiformis</name>
    <name type="common">Rhodopseudomonas globiformis</name>
    <dbReference type="NCBI Taxonomy" id="1071"/>
    <lineage>
        <taxon>Bacteria</taxon>
        <taxon>Pseudomonadati</taxon>
        <taxon>Pseudomonadota</taxon>
        <taxon>Alphaproteobacteria</taxon>
        <taxon>Acetobacterales</taxon>
        <taxon>Acetobacteraceae</taxon>
        <taxon>Rhodopila</taxon>
    </lineage>
</organism>
<dbReference type="InterPro" id="IPR043519">
    <property type="entry name" value="NT_sf"/>
</dbReference>
<evidence type="ECO:0000313" key="2">
    <source>
        <dbReference type="EMBL" id="PPQ33195.1"/>
    </source>
</evidence>
<dbReference type="SUPFAM" id="SSF81301">
    <property type="entry name" value="Nucleotidyltransferase"/>
    <property type="match status" value="1"/>
</dbReference>
<proteinExistence type="predicted"/>
<keyword evidence="3" id="KW-1185">Reference proteome</keyword>